<keyword evidence="3" id="KW-0238">DNA-binding</keyword>
<reference evidence="5 6" key="1">
    <citation type="journal article" date="2019" name="Nat. Med.">
        <title>A library of human gut bacterial isolates paired with longitudinal multiomics data enables mechanistic microbiome research.</title>
        <authorList>
            <person name="Poyet M."/>
            <person name="Groussin M."/>
            <person name="Gibbons S.M."/>
            <person name="Avila-Pacheco J."/>
            <person name="Jiang X."/>
            <person name="Kearney S.M."/>
            <person name="Perrotta A.R."/>
            <person name="Berdy B."/>
            <person name="Zhao S."/>
            <person name="Lieberman T.D."/>
            <person name="Swanson P.K."/>
            <person name="Smith M."/>
            <person name="Roesemann S."/>
            <person name="Alexander J.E."/>
            <person name="Rich S.A."/>
            <person name="Livny J."/>
            <person name="Vlamakis H."/>
            <person name="Clish C."/>
            <person name="Bullock K."/>
            <person name="Deik A."/>
            <person name="Scott J."/>
            <person name="Pierce K.A."/>
            <person name="Xavier R.J."/>
            <person name="Alm E.J."/>
        </authorList>
    </citation>
    <scope>NUCLEOTIDE SEQUENCE [LARGE SCALE GENOMIC DNA]</scope>
    <source>
        <strain evidence="5 6">BIOML-A204</strain>
    </source>
</reference>
<evidence type="ECO:0000313" key="6">
    <source>
        <dbReference type="Proteomes" id="UP000323119"/>
    </source>
</evidence>
<dbReference type="InterPro" id="IPR044946">
    <property type="entry name" value="Restrct_endonuc_typeI_TRD_sf"/>
</dbReference>
<gene>
    <name evidence="5" type="ORF">F2S36_07405</name>
</gene>
<evidence type="ECO:0000256" key="1">
    <source>
        <dbReference type="ARBA" id="ARBA00010923"/>
    </source>
</evidence>
<feature type="domain" description="Type I restriction modification DNA specificity" evidence="4">
    <location>
        <begin position="81"/>
        <end position="231"/>
    </location>
</feature>
<proteinExistence type="inferred from homology"/>
<accession>A0A9P3ZJZ1</accession>
<dbReference type="PANTHER" id="PTHR30408:SF12">
    <property type="entry name" value="TYPE I RESTRICTION ENZYME MJAVIII SPECIFICITY SUBUNIT"/>
    <property type="match status" value="1"/>
</dbReference>
<dbReference type="Gene3D" id="3.90.220.20">
    <property type="entry name" value="DNA methylase specificity domains"/>
    <property type="match status" value="2"/>
</dbReference>
<dbReference type="PANTHER" id="PTHR30408">
    <property type="entry name" value="TYPE-1 RESTRICTION ENZYME ECOKI SPECIFICITY PROTEIN"/>
    <property type="match status" value="1"/>
</dbReference>
<dbReference type="Proteomes" id="UP000323119">
    <property type="component" value="Unassembled WGS sequence"/>
</dbReference>
<keyword evidence="2" id="KW-0680">Restriction system</keyword>
<dbReference type="AlphaFoldDB" id="A0A9P3ZJZ1"/>
<name>A0A9P3ZJZ1_9BACT</name>
<evidence type="ECO:0000256" key="2">
    <source>
        <dbReference type="ARBA" id="ARBA00022747"/>
    </source>
</evidence>
<dbReference type="Gene3D" id="1.10.287.1120">
    <property type="entry name" value="Bipartite methylase S protein"/>
    <property type="match status" value="1"/>
</dbReference>
<dbReference type="CDD" id="cd17288">
    <property type="entry name" value="RMtype1_S_LlaAI06ORF1089P_TRD1-CR1_like"/>
    <property type="match status" value="1"/>
</dbReference>
<dbReference type="EMBL" id="VVUY01000005">
    <property type="protein sequence ID" value="KAA2561869.1"/>
    <property type="molecule type" value="Genomic_DNA"/>
</dbReference>
<sequence length="249" mass="28246">MQGTKVVGISKTAIKDTCVSFPEDADEQRAIGNYFQDIDKLINTSQTKLDKLKNIKKACLEKMFSRKGSNTPELRFKGFKKTWKEKKLEDIVDVRSGRDYKHLVDGNIPVYGTGGYMLSVNAALSYDENAVGIGRKGTIDKPYILYAPFWTVDTLFYAVPRKNNDLNFIYNLFQQVDWRKKDESTGVPSLSKVAINSIVINTAGYTEQQIIGVFFENLDDIIVKIDKQINKLKNIKKACLDKMFVTGED</sequence>
<dbReference type="SUPFAM" id="SSF116734">
    <property type="entry name" value="DNA methylase specificity domain"/>
    <property type="match status" value="2"/>
</dbReference>
<dbReference type="InterPro" id="IPR000055">
    <property type="entry name" value="Restrct_endonuc_typeI_TRD"/>
</dbReference>
<dbReference type="GO" id="GO:0003677">
    <property type="term" value="F:DNA binding"/>
    <property type="evidence" value="ECO:0007669"/>
    <property type="project" value="UniProtKB-KW"/>
</dbReference>
<organism evidence="5 6">
    <name type="scientific">Alistipes onderdonkii</name>
    <dbReference type="NCBI Taxonomy" id="328813"/>
    <lineage>
        <taxon>Bacteria</taxon>
        <taxon>Pseudomonadati</taxon>
        <taxon>Bacteroidota</taxon>
        <taxon>Bacteroidia</taxon>
        <taxon>Bacteroidales</taxon>
        <taxon>Rikenellaceae</taxon>
        <taxon>Alistipes</taxon>
    </lineage>
</organism>
<comment type="caution">
    <text evidence="5">The sequence shown here is derived from an EMBL/GenBank/DDBJ whole genome shotgun (WGS) entry which is preliminary data.</text>
</comment>
<dbReference type="Pfam" id="PF01420">
    <property type="entry name" value="Methylase_S"/>
    <property type="match status" value="1"/>
</dbReference>
<evidence type="ECO:0000313" key="5">
    <source>
        <dbReference type="EMBL" id="KAA2561869.1"/>
    </source>
</evidence>
<evidence type="ECO:0000259" key="4">
    <source>
        <dbReference type="Pfam" id="PF01420"/>
    </source>
</evidence>
<comment type="similarity">
    <text evidence="1">Belongs to the type-I restriction system S methylase family.</text>
</comment>
<protein>
    <recommendedName>
        <fullName evidence="4">Type I restriction modification DNA specificity domain-containing protein</fullName>
    </recommendedName>
</protein>
<dbReference type="GO" id="GO:0009307">
    <property type="term" value="P:DNA restriction-modification system"/>
    <property type="evidence" value="ECO:0007669"/>
    <property type="project" value="UniProtKB-KW"/>
</dbReference>
<evidence type="ECO:0000256" key="3">
    <source>
        <dbReference type="ARBA" id="ARBA00023125"/>
    </source>
</evidence>
<dbReference type="InterPro" id="IPR052021">
    <property type="entry name" value="Type-I_RS_S_subunit"/>
</dbReference>